<dbReference type="GO" id="GO:0006367">
    <property type="term" value="P:transcription initiation at RNA polymerase II promoter"/>
    <property type="evidence" value="ECO:0007669"/>
    <property type="project" value="InterPro"/>
</dbReference>
<dbReference type="GO" id="GO:0005673">
    <property type="term" value="C:transcription factor TFIIE complex"/>
    <property type="evidence" value="ECO:0007669"/>
    <property type="project" value="TreeGrafter"/>
</dbReference>
<dbReference type="PANTHER" id="PTHR13097:SF7">
    <property type="entry name" value="GENERAL TRANSCRIPTION FACTOR IIE SUBUNIT 1"/>
    <property type="match status" value="1"/>
</dbReference>
<evidence type="ECO:0000256" key="1">
    <source>
        <dbReference type="SAM" id="MobiDB-lite"/>
    </source>
</evidence>
<gene>
    <name evidence="3" type="ORF">EJB05_00920</name>
</gene>
<accession>A0A5J9WNB9</accession>
<feature type="non-terminal residue" evidence="3">
    <location>
        <position position="1"/>
    </location>
</feature>
<dbReference type="InterPro" id="IPR039997">
    <property type="entry name" value="TFE"/>
</dbReference>
<dbReference type="Gramene" id="TVU49603">
    <property type="protein sequence ID" value="TVU49603"/>
    <property type="gene ID" value="EJB05_00920"/>
</dbReference>
<dbReference type="SMART" id="SM00531">
    <property type="entry name" value="TFIIE"/>
    <property type="match status" value="1"/>
</dbReference>
<evidence type="ECO:0000313" key="4">
    <source>
        <dbReference type="Proteomes" id="UP000324897"/>
    </source>
</evidence>
<comment type="caution">
    <text evidence="3">The sequence shown here is derived from an EMBL/GenBank/DDBJ whole genome shotgun (WGS) entry which is preliminary data.</text>
</comment>
<protein>
    <recommendedName>
        <fullName evidence="2">Transcription initiation factor IIE subunit alpha N-terminal domain-containing protein</fullName>
    </recommendedName>
</protein>
<dbReference type="AlphaFoldDB" id="A0A5J9WNB9"/>
<dbReference type="PANTHER" id="PTHR13097">
    <property type="entry name" value="TRANSCRIPTION INITIATION FACTOR IIE, ALPHA SUBUNIT"/>
    <property type="match status" value="1"/>
</dbReference>
<proteinExistence type="predicted"/>
<organism evidence="3 4">
    <name type="scientific">Eragrostis curvula</name>
    <name type="common">weeping love grass</name>
    <dbReference type="NCBI Taxonomy" id="38414"/>
    <lineage>
        <taxon>Eukaryota</taxon>
        <taxon>Viridiplantae</taxon>
        <taxon>Streptophyta</taxon>
        <taxon>Embryophyta</taxon>
        <taxon>Tracheophyta</taxon>
        <taxon>Spermatophyta</taxon>
        <taxon>Magnoliopsida</taxon>
        <taxon>Liliopsida</taxon>
        <taxon>Poales</taxon>
        <taxon>Poaceae</taxon>
        <taxon>PACMAD clade</taxon>
        <taxon>Chloridoideae</taxon>
        <taxon>Eragrostideae</taxon>
        <taxon>Eragrostidinae</taxon>
        <taxon>Eragrostis</taxon>
    </lineage>
</organism>
<keyword evidence="4" id="KW-1185">Reference proteome</keyword>
<evidence type="ECO:0000313" key="3">
    <source>
        <dbReference type="EMBL" id="TVU49603.1"/>
    </source>
</evidence>
<feature type="domain" description="Transcription initiation factor IIE subunit alpha N-terminal" evidence="2">
    <location>
        <begin position="17"/>
        <end position="176"/>
    </location>
</feature>
<dbReference type="Pfam" id="PF02002">
    <property type="entry name" value="TFIIE_alpha"/>
    <property type="match status" value="1"/>
</dbReference>
<evidence type="ECO:0000259" key="2">
    <source>
        <dbReference type="SMART" id="SM00531"/>
    </source>
</evidence>
<reference evidence="3 4" key="1">
    <citation type="journal article" date="2019" name="Sci. Rep.">
        <title>A high-quality genome of Eragrostis curvula grass provides insights into Poaceae evolution and supports new strategies to enhance forage quality.</title>
        <authorList>
            <person name="Carballo J."/>
            <person name="Santos B.A.C.M."/>
            <person name="Zappacosta D."/>
            <person name="Garbus I."/>
            <person name="Selva J.P."/>
            <person name="Gallo C.A."/>
            <person name="Diaz A."/>
            <person name="Albertini E."/>
            <person name="Caccamo M."/>
            <person name="Echenique V."/>
        </authorList>
    </citation>
    <scope>NUCLEOTIDE SEQUENCE [LARGE SCALE GENOMIC DNA]</scope>
    <source>
        <strain evidence="4">cv. Victoria</strain>
        <tissue evidence="3">Leaf</tissue>
    </source>
</reference>
<dbReference type="InterPro" id="IPR002853">
    <property type="entry name" value="TFIIE_asu"/>
</dbReference>
<dbReference type="Proteomes" id="UP000324897">
    <property type="component" value="Chromosome 6"/>
</dbReference>
<dbReference type="InterPro" id="IPR024550">
    <property type="entry name" value="TFIIEa/SarR/Rpc3_HTH_dom"/>
</dbReference>
<dbReference type="EMBL" id="RWGY01000002">
    <property type="protein sequence ID" value="TVU49603.1"/>
    <property type="molecule type" value="Genomic_DNA"/>
</dbReference>
<feature type="region of interest" description="Disordered" evidence="1">
    <location>
        <begin position="345"/>
        <end position="365"/>
    </location>
</feature>
<dbReference type="OrthoDB" id="361102at2759"/>
<name>A0A5J9WNB9_9POAL</name>
<sequence>MQAARDLYQDLPIGSGGHTANVLDALTRRMWVREKDLAKELKIGAKQLLPVLLFLQEEKLIQRQTLVQLKRRKREAKAGIVIKEEKIDPNSYCGMDYIQVYDAVRFRIHAMTNNLKKELNVQNTVQQYICTNCDIRFSSLEAQCLASLNDDYFHCEKCNKVLEAVDENNEIKRKRLLESLGKVKEELKLLSSLLEKMKGMDAPKSIALKQWLDAVTNENDDDVSVTPVESSSSVTIPDLGTALKPLPDWMIKEEGLKLSKEQIKTITASVRDVVTEDEGKQDTCAGQEGDTNVEARLASTFEKSVSSELSIKRLVGVKSKRDEGTSRNMRYGCGFPVVCRSVSPPRGTHPSVPMRNPKTVPSLPFQEPVDTVYESTHATLVRGRSGR</sequence>